<evidence type="ECO:0000313" key="3">
    <source>
        <dbReference type="Proteomes" id="UP000236743"/>
    </source>
</evidence>
<gene>
    <name evidence="2" type="ORF">SAMN04488115_112171</name>
</gene>
<name>A0A1H6CV25_9HYPH</name>
<evidence type="ECO:0008006" key="4">
    <source>
        <dbReference type="Google" id="ProtNLM"/>
    </source>
</evidence>
<feature type="transmembrane region" description="Helical" evidence="1">
    <location>
        <begin position="111"/>
        <end position="129"/>
    </location>
</feature>
<keyword evidence="3" id="KW-1185">Reference proteome</keyword>
<keyword evidence="1" id="KW-0812">Transmembrane</keyword>
<feature type="transmembrane region" description="Helical" evidence="1">
    <location>
        <begin position="36"/>
        <end position="57"/>
    </location>
</feature>
<evidence type="ECO:0000256" key="1">
    <source>
        <dbReference type="SAM" id="Phobius"/>
    </source>
</evidence>
<dbReference type="Proteomes" id="UP000236743">
    <property type="component" value="Unassembled WGS sequence"/>
</dbReference>
<accession>A0A1H6CV25</accession>
<evidence type="ECO:0000313" key="2">
    <source>
        <dbReference type="EMBL" id="SEG76939.1"/>
    </source>
</evidence>
<sequence>MSHPHESTGPSRCGCFQNDDSVLQPGIEAARGVQRLFLPFVATLWLGLLLGVSFLATPVKFEAASLALPVALEVGRVTFALLAKVEWLFSAAIVVAVLLSPPPRLLRWSCSGALMLFLLVQALWLLPALDARVADILAGGAVAPTNHHLFYVGAELSKALALLALSAEALWSLSGGNADRDRHAPASVAALSSDSAAFRIQGN</sequence>
<proteinExistence type="predicted"/>
<keyword evidence="1" id="KW-0472">Membrane</keyword>
<protein>
    <recommendedName>
        <fullName evidence="4">DUF4149 domain-containing protein</fullName>
    </recommendedName>
</protein>
<keyword evidence="1" id="KW-1133">Transmembrane helix</keyword>
<reference evidence="2 3" key="1">
    <citation type="submission" date="2016-10" db="EMBL/GenBank/DDBJ databases">
        <authorList>
            <person name="de Groot N.N."/>
        </authorList>
    </citation>
    <scope>NUCLEOTIDE SEQUENCE [LARGE SCALE GENOMIC DNA]</scope>
    <source>
        <strain evidence="2 3">DSM 26656</strain>
    </source>
</reference>
<dbReference type="AlphaFoldDB" id="A0A1H6CV25"/>
<feature type="transmembrane region" description="Helical" evidence="1">
    <location>
        <begin position="77"/>
        <end position="99"/>
    </location>
</feature>
<dbReference type="EMBL" id="FNUY01000012">
    <property type="protein sequence ID" value="SEG76939.1"/>
    <property type="molecule type" value="Genomic_DNA"/>
</dbReference>
<organism evidence="2 3">
    <name type="scientific">Bosea lathyri</name>
    <dbReference type="NCBI Taxonomy" id="1036778"/>
    <lineage>
        <taxon>Bacteria</taxon>
        <taxon>Pseudomonadati</taxon>
        <taxon>Pseudomonadota</taxon>
        <taxon>Alphaproteobacteria</taxon>
        <taxon>Hyphomicrobiales</taxon>
        <taxon>Boseaceae</taxon>
        <taxon>Bosea</taxon>
    </lineage>
</organism>